<keyword evidence="2" id="KW-1185">Reference proteome</keyword>
<proteinExistence type="predicted"/>
<dbReference type="OrthoDB" id="408373at2759"/>
<gene>
    <name evidence="1" type="ORF">E2562_023107</name>
</gene>
<dbReference type="InterPro" id="IPR045889">
    <property type="entry name" value="MES/HNL"/>
</dbReference>
<reference evidence="1 2" key="1">
    <citation type="submission" date="2019-11" db="EMBL/GenBank/DDBJ databases">
        <title>Whole genome sequence of Oryza granulata.</title>
        <authorList>
            <person name="Li W."/>
        </authorList>
    </citation>
    <scope>NUCLEOTIDE SEQUENCE [LARGE SCALE GENOMIC DNA]</scope>
    <source>
        <strain evidence="2">cv. Menghai</strain>
        <tissue evidence="1">Leaf</tissue>
    </source>
</reference>
<dbReference type="GO" id="GO:0009696">
    <property type="term" value="P:salicylic acid metabolic process"/>
    <property type="evidence" value="ECO:0007669"/>
    <property type="project" value="TreeGrafter"/>
</dbReference>
<dbReference type="GO" id="GO:0080030">
    <property type="term" value="F:methyl indole-3-acetate esterase activity"/>
    <property type="evidence" value="ECO:0007669"/>
    <property type="project" value="TreeGrafter"/>
</dbReference>
<evidence type="ECO:0000313" key="1">
    <source>
        <dbReference type="EMBL" id="KAF0918168.1"/>
    </source>
</evidence>
<dbReference type="GO" id="GO:0080032">
    <property type="term" value="F:methyl jasmonate esterase activity"/>
    <property type="evidence" value="ECO:0007669"/>
    <property type="project" value="TreeGrafter"/>
</dbReference>
<dbReference type="GO" id="GO:0080031">
    <property type="term" value="F:methyl salicylate esterase activity"/>
    <property type="evidence" value="ECO:0007669"/>
    <property type="project" value="TreeGrafter"/>
</dbReference>
<accession>A0A6G1E047</accession>
<dbReference type="PANTHER" id="PTHR10992:SF1075">
    <property type="entry name" value="OS01G0557100 PROTEIN"/>
    <property type="match status" value="1"/>
</dbReference>
<dbReference type="SUPFAM" id="SSF53474">
    <property type="entry name" value="alpha/beta-Hydrolases"/>
    <property type="match status" value="1"/>
</dbReference>
<dbReference type="GO" id="GO:0009694">
    <property type="term" value="P:jasmonic acid metabolic process"/>
    <property type="evidence" value="ECO:0007669"/>
    <property type="project" value="TreeGrafter"/>
</dbReference>
<organism evidence="1 2">
    <name type="scientific">Oryza meyeriana var. granulata</name>
    <dbReference type="NCBI Taxonomy" id="110450"/>
    <lineage>
        <taxon>Eukaryota</taxon>
        <taxon>Viridiplantae</taxon>
        <taxon>Streptophyta</taxon>
        <taxon>Embryophyta</taxon>
        <taxon>Tracheophyta</taxon>
        <taxon>Spermatophyta</taxon>
        <taxon>Magnoliopsida</taxon>
        <taxon>Liliopsida</taxon>
        <taxon>Poales</taxon>
        <taxon>Poaceae</taxon>
        <taxon>BOP clade</taxon>
        <taxon>Oryzoideae</taxon>
        <taxon>Oryzeae</taxon>
        <taxon>Oryzinae</taxon>
        <taxon>Oryza</taxon>
        <taxon>Oryza meyeriana</taxon>
    </lineage>
</organism>
<dbReference type="EMBL" id="SPHZ02000005">
    <property type="protein sequence ID" value="KAF0918168.1"/>
    <property type="molecule type" value="Genomic_DNA"/>
</dbReference>
<sequence>MDTVMDPSYVPPSVLLGPEFLKKKLYQLSSPQDYTLGLSLVRVSSLYVDDLRRQPAFREDRYGTVRKVYVVIEHDMLAVVEYQRWMIANVEVAEVKVMDAGDHMSMLSAPEELAGNLADIANRYT</sequence>
<protein>
    <recommendedName>
        <fullName evidence="3">AB hydrolase-1 domain-containing protein</fullName>
    </recommendedName>
</protein>
<comment type="caution">
    <text evidence="1">The sequence shown here is derived from an EMBL/GenBank/DDBJ whole genome shotgun (WGS) entry which is preliminary data.</text>
</comment>
<dbReference type="Proteomes" id="UP000479710">
    <property type="component" value="Unassembled WGS sequence"/>
</dbReference>
<evidence type="ECO:0000313" key="2">
    <source>
        <dbReference type="Proteomes" id="UP000479710"/>
    </source>
</evidence>
<dbReference type="AlphaFoldDB" id="A0A6G1E047"/>
<dbReference type="InterPro" id="IPR029058">
    <property type="entry name" value="AB_hydrolase_fold"/>
</dbReference>
<dbReference type="Gene3D" id="3.40.50.1820">
    <property type="entry name" value="alpha/beta hydrolase"/>
    <property type="match status" value="1"/>
</dbReference>
<name>A0A6G1E047_9ORYZ</name>
<dbReference type="PANTHER" id="PTHR10992">
    <property type="entry name" value="METHYLESTERASE FAMILY MEMBER"/>
    <property type="match status" value="1"/>
</dbReference>
<evidence type="ECO:0008006" key="3">
    <source>
        <dbReference type="Google" id="ProtNLM"/>
    </source>
</evidence>